<name>A0A3N4PXV5_9BACT</name>
<dbReference type="RefSeq" id="WP_123844780.1">
    <property type="nucleotide sequence ID" value="NZ_RPDH01000001.1"/>
</dbReference>
<protein>
    <recommendedName>
        <fullName evidence="3">DNA-binding protein</fullName>
    </recommendedName>
</protein>
<dbReference type="Proteomes" id="UP000278351">
    <property type="component" value="Unassembled WGS sequence"/>
</dbReference>
<proteinExistence type="predicted"/>
<evidence type="ECO:0008006" key="3">
    <source>
        <dbReference type="Google" id="ProtNLM"/>
    </source>
</evidence>
<dbReference type="OrthoDB" id="1163801at2"/>
<organism evidence="1 2">
    <name type="scientific">Chitinophaga lutea</name>
    <dbReference type="NCBI Taxonomy" id="2488634"/>
    <lineage>
        <taxon>Bacteria</taxon>
        <taxon>Pseudomonadati</taxon>
        <taxon>Bacteroidota</taxon>
        <taxon>Chitinophagia</taxon>
        <taxon>Chitinophagales</taxon>
        <taxon>Chitinophagaceae</taxon>
        <taxon>Chitinophaga</taxon>
    </lineage>
</organism>
<gene>
    <name evidence="1" type="ORF">EGT74_01585</name>
</gene>
<evidence type="ECO:0000313" key="1">
    <source>
        <dbReference type="EMBL" id="RPE12275.1"/>
    </source>
</evidence>
<accession>A0A3N4PXV5</accession>
<sequence length="110" mass="12497">MALLKHINRLKYVDFMIKRKATGDLKSFADKNGLCKRAMASVLYEMKELGFPIKFDRARGTYYYDEDGGMVKQLFVTSDQVLSREQVALIGNVETACFSEVNVFQLCPGI</sequence>
<keyword evidence="2" id="KW-1185">Reference proteome</keyword>
<reference evidence="1 2" key="1">
    <citation type="submission" date="2018-11" db="EMBL/GenBank/DDBJ databases">
        <title>Chitinophaga lutea sp.nov., isolate from arsenic contaminated soil.</title>
        <authorList>
            <person name="Zong Y."/>
        </authorList>
    </citation>
    <scope>NUCLEOTIDE SEQUENCE [LARGE SCALE GENOMIC DNA]</scope>
    <source>
        <strain evidence="1 2">ZY74</strain>
    </source>
</reference>
<dbReference type="EMBL" id="RPDH01000001">
    <property type="protein sequence ID" value="RPE12275.1"/>
    <property type="molecule type" value="Genomic_DNA"/>
</dbReference>
<dbReference type="AlphaFoldDB" id="A0A3N4PXV5"/>
<comment type="caution">
    <text evidence="1">The sequence shown here is derived from an EMBL/GenBank/DDBJ whole genome shotgun (WGS) entry which is preliminary data.</text>
</comment>
<evidence type="ECO:0000313" key="2">
    <source>
        <dbReference type="Proteomes" id="UP000278351"/>
    </source>
</evidence>